<name>A0A7J8LB75_9ROSI</name>
<dbReference type="AlphaFoldDB" id="A0A7J8LB75"/>
<accession>A0A7J8LB75</accession>
<gene>
    <name evidence="1" type="ORF">Golob_020705</name>
</gene>
<comment type="caution">
    <text evidence="1">The sequence shown here is derived from an EMBL/GenBank/DDBJ whole genome shotgun (WGS) entry which is preliminary data.</text>
</comment>
<protein>
    <submittedName>
        <fullName evidence="1">Uncharacterized protein</fullName>
    </submittedName>
</protein>
<reference evidence="1 2" key="1">
    <citation type="journal article" date="2019" name="Genome Biol. Evol.">
        <title>Insights into the evolution of the New World diploid cottons (Gossypium, subgenus Houzingenia) based on genome sequencing.</title>
        <authorList>
            <person name="Grover C.E."/>
            <person name="Arick M.A. 2nd"/>
            <person name="Thrash A."/>
            <person name="Conover J.L."/>
            <person name="Sanders W.S."/>
            <person name="Peterson D.G."/>
            <person name="Frelichowski J.E."/>
            <person name="Scheffler J.A."/>
            <person name="Scheffler B.E."/>
            <person name="Wendel J.F."/>
        </authorList>
    </citation>
    <scope>NUCLEOTIDE SEQUENCE [LARGE SCALE GENOMIC DNA]</scope>
    <source>
        <strain evidence="1">157</strain>
        <tissue evidence="1">Leaf</tissue>
    </source>
</reference>
<evidence type="ECO:0000313" key="1">
    <source>
        <dbReference type="EMBL" id="MBA0549686.1"/>
    </source>
</evidence>
<proteinExistence type="predicted"/>
<sequence length="51" mass="6066">MIPLVPFVGFTQRISYIFYEIILLLRMFGLRLTYHIPLRNESILIQIGQNN</sequence>
<evidence type="ECO:0000313" key="2">
    <source>
        <dbReference type="Proteomes" id="UP000593572"/>
    </source>
</evidence>
<dbReference type="Proteomes" id="UP000593572">
    <property type="component" value="Unassembled WGS sequence"/>
</dbReference>
<dbReference type="EMBL" id="JABEZX010000002">
    <property type="protein sequence ID" value="MBA0549686.1"/>
    <property type="molecule type" value="Genomic_DNA"/>
</dbReference>
<organism evidence="1 2">
    <name type="scientific">Gossypium lobatum</name>
    <dbReference type="NCBI Taxonomy" id="34289"/>
    <lineage>
        <taxon>Eukaryota</taxon>
        <taxon>Viridiplantae</taxon>
        <taxon>Streptophyta</taxon>
        <taxon>Embryophyta</taxon>
        <taxon>Tracheophyta</taxon>
        <taxon>Spermatophyta</taxon>
        <taxon>Magnoliopsida</taxon>
        <taxon>eudicotyledons</taxon>
        <taxon>Gunneridae</taxon>
        <taxon>Pentapetalae</taxon>
        <taxon>rosids</taxon>
        <taxon>malvids</taxon>
        <taxon>Malvales</taxon>
        <taxon>Malvaceae</taxon>
        <taxon>Malvoideae</taxon>
        <taxon>Gossypium</taxon>
    </lineage>
</organism>
<keyword evidence="2" id="KW-1185">Reference proteome</keyword>